<evidence type="ECO:0000313" key="1">
    <source>
        <dbReference type="EMBL" id="CAL1529714.1"/>
    </source>
</evidence>
<name>A0AAV2H7M4_LYMST</name>
<proteinExistence type="predicted"/>
<gene>
    <name evidence="1" type="ORF">GSLYS_00003869001</name>
</gene>
<keyword evidence="2" id="KW-1185">Reference proteome</keyword>
<evidence type="ECO:0000313" key="2">
    <source>
        <dbReference type="Proteomes" id="UP001497497"/>
    </source>
</evidence>
<organism evidence="1 2">
    <name type="scientific">Lymnaea stagnalis</name>
    <name type="common">Great pond snail</name>
    <name type="synonym">Helix stagnalis</name>
    <dbReference type="NCBI Taxonomy" id="6523"/>
    <lineage>
        <taxon>Eukaryota</taxon>
        <taxon>Metazoa</taxon>
        <taxon>Spiralia</taxon>
        <taxon>Lophotrochozoa</taxon>
        <taxon>Mollusca</taxon>
        <taxon>Gastropoda</taxon>
        <taxon>Heterobranchia</taxon>
        <taxon>Euthyneura</taxon>
        <taxon>Panpulmonata</taxon>
        <taxon>Hygrophila</taxon>
        <taxon>Lymnaeoidea</taxon>
        <taxon>Lymnaeidae</taxon>
        <taxon>Lymnaea</taxon>
    </lineage>
</organism>
<dbReference type="EMBL" id="CAXITT010000054">
    <property type="protein sequence ID" value="CAL1529714.1"/>
    <property type="molecule type" value="Genomic_DNA"/>
</dbReference>
<sequence>MKSADVKQSSRRGLSFGSVSSDVEMTEMDKNETKDFTIEWQAVVETTLAPLDQFSSLQAKAASTPCIPANQISNQPQEVTDLMFSCLPVTTLYDEGLTPSKHLR</sequence>
<protein>
    <submittedName>
        <fullName evidence="1">Uncharacterized protein</fullName>
    </submittedName>
</protein>
<reference evidence="1 2" key="1">
    <citation type="submission" date="2024-04" db="EMBL/GenBank/DDBJ databases">
        <authorList>
            <consortium name="Genoscope - CEA"/>
            <person name="William W."/>
        </authorList>
    </citation>
    <scope>NUCLEOTIDE SEQUENCE [LARGE SCALE GENOMIC DNA]</scope>
</reference>
<dbReference type="AlphaFoldDB" id="A0AAV2H7M4"/>
<dbReference type="Proteomes" id="UP001497497">
    <property type="component" value="Unassembled WGS sequence"/>
</dbReference>
<accession>A0AAV2H7M4</accession>
<comment type="caution">
    <text evidence="1">The sequence shown here is derived from an EMBL/GenBank/DDBJ whole genome shotgun (WGS) entry which is preliminary data.</text>
</comment>